<keyword evidence="6" id="KW-0349">Heme</keyword>
<evidence type="ECO:0000256" key="7">
    <source>
        <dbReference type="SAM" id="Phobius"/>
    </source>
</evidence>
<evidence type="ECO:0000256" key="5">
    <source>
        <dbReference type="ARBA" id="ARBA00023136"/>
    </source>
</evidence>
<evidence type="ECO:0000313" key="9">
    <source>
        <dbReference type="Proteomes" id="UP001412067"/>
    </source>
</evidence>
<comment type="caution">
    <text evidence="8">The sequence shown here is derived from an EMBL/GenBank/DDBJ whole genome shotgun (WGS) entry which is preliminary data.</text>
</comment>
<keyword evidence="6" id="KW-0408">Iron</keyword>
<evidence type="ECO:0000256" key="4">
    <source>
        <dbReference type="ARBA" id="ARBA00022989"/>
    </source>
</evidence>
<sequence>MCFRKKLNESEIREIASLQLFLLRTFTSFNVFVVFPAITKVLFRKRWEEIIRARRKQEDIFLPMIRARQDRKQLPEGKQNGFDYCYTDSLLDIQLPDEGGRGLTDDEMVSLCHEFLSGGADTTTTALEWTMAELVHNQGLQSNLLIEIETLTGSEDDLQRMSYLKAVVMESLRRHSPGHFVLPHSVTKDVIVDGFLIPKGVQAHFAVADVNWDGRKWEEPMEFRPDRFMAGGYGEELDITGRREIKMMTFGAGRRMCPGYGLLDFYFVDQSTFEF</sequence>
<keyword evidence="6" id="KW-0560">Oxidoreductase</keyword>
<dbReference type="InterPro" id="IPR002401">
    <property type="entry name" value="Cyt_P450_E_grp-I"/>
</dbReference>
<protein>
    <submittedName>
        <fullName evidence="8">Cytochrome P450 89A2</fullName>
    </submittedName>
</protein>
<feature type="transmembrane region" description="Helical" evidence="7">
    <location>
        <begin position="21"/>
        <end position="43"/>
    </location>
</feature>
<dbReference type="SUPFAM" id="SSF48264">
    <property type="entry name" value="Cytochrome P450"/>
    <property type="match status" value="1"/>
</dbReference>
<gene>
    <name evidence="8" type="primary">CYP89A2</name>
    <name evidence="8" type="ORF">KSP40_PGU002512</name>
</gene>
<keyword evidence="6" id="KW-0503">Monooxygenase</keyword>
<reference evidence="8 9" key="1">
    <citation type="journal article" date="2022" name="Nat. Plants">
        <title>Genomes of leafy and leafless Platanthera orchids illuminate the evolution of mycoheterotrophy.</title>
        <authorList>
            <person name="Li M.H."/>
            <person name="Liu K.W."/>
            <person name="Li Z."/>
            <person name="Lu H.C."/>
            <person name="Ye Q.L."/>
            <person name="Zhang D."/>
            <person name="Wang J.Y."/>
            <person name="Li Y.F."/>
            <person name="Zhong Z.M."/>
            <person name="Liu X."/>
            <person name="Yu X."/>
            <person name="Liu D.K."/>
            <person name="Tu X.D."/>
            <person name="Liu B."/>
            <person name="Hao Y."/>
            <person name="Liao X.Y."/>
            <person name="Jiang Y.T."/>
            <person name="Sun W.H."/>
            <person name="Chen J."/>
            <person name="Chen Y.Q."/>
            <person name="Ai Y."/>
            <person name="Zhai J.W."/>
            <person name="Wu S.S."/>
            <person name="Zhou Z."/>
            <person name="Hsiao Y.Y."/>
            <person name="Wu W.L."/>
            <person name="Chen Y.Y."/>
            <person name="Lin Y.F."/>
            <person name="Hsu J.L."/>
            <person name="Li C.Y."/>
            <person name="Wang Z.W."/>
            <person name="Zhao X."/>
            <person name="Zhong W.Y."/>
            <person name="Ma X.K."/>
            <person name="Ma L."/>
            <person name="Huang J."/>
            <person name="Chen G.Z."/>
            <person name="Huang M.Z."/>
            <person name="Huang L."/>
            <person name="Peng D.H."/>
            <person name="Luo Y.B."/>
            <person name="Zou S.Q."/>
            <person name="Chen S.P."/>
            <person name="Lan S."/>
            <person name="Tsai W.C."/>
            <person name="Van de Peer Y."/>
            <person name="Liu Z.J."/>
        </authorList>
    </citation>
    <scope>NUCLEOTIDE SEQUENCE [LARGE SCALE GENOMIC DNA]</scope>
    <source>
        <strain evidence="8">Lor288</strain>
    </source>
</reference>
<keyword evidence="5 7" id="KW-0472">Membrane</keyword>
<evidence type="ECO:0000313" key="8">
    <source>
        <dbReference type="EMBL" id="KAK8942283.1"/>
    </source>
</evidence>
<evidence type="ECO:0000256" key="3">
    <source>
        <dbReference type="ARBA" id="ARBA00022723"/>
    </source>
</evidence>
<dbReference type="PRINTS" id="PR00463">
    <property type="entry name" value="EP450I"/>
</dbReference>
<evidence type="ECO:0000256" key="1">
    <source>
        <dbReference type="ARBA" id="ARBA00004167"/>
    </source>
</evidence>
<keyword evidence="3 6" id="KW-0479">Metal-binding</keyword>
<dbReference type="InterPro" id="IPR036396">
    <property type="entry name" value="Cyt_P450_sf"/>
</dbReference>
<dbReference type="Gene3D" id="1.10.630.10">
    <property type="entry name" value="Cytochrome P450"/>
    <property type="match status" value="1"/>
</dbReference>
<dbReference type="PRINTS" id="PR00385">
    <property type="entry name" value="P450"/>
</dbReference>
<dbReference type="PROSITE" id="PS00086">
    <property type="entry name" value="CYTOCHROME_P450"/>
    <property type="match status" value="1"/>
</dbReference>
<dbReference type="PANTHER" id="PTHR24298">
    <property type="entry name" value="FLAVONOID 3'-MONOOXYGENASE-RELATED"/>
    <property type="match status" value="1"/>
</dbReference>
<dbReference type="PANTHER" id="PTHR24298:SF800">
    <property type="entry name" value="CYTOCHROME P450 89A2-RELATED"/>
    <property type="match status" value="1"/>
</dbReference>
<name>A0ABR2LK84_9ASPA</name>
<comment type="subcellular location">
    <subcellularLocation>
        <location evidence="1">Membrane</location>
        <topology evidence="1">Single-pass membrane protein</topology>
    </subcellularLocation>
</comment>
<organism evidence="8 9">
    <name type="scientific">Platanthera guangdongensis</name>
    <dbReference type="NCBI Taxonomy" id="2320717"/>
    <lineage>
        <taxon>Eukaryota</taxon>
        <taxon>Viridiplantae</taxon>
        <taxon>Streptophyta</taxon>
        <taxon>Embryophyta</taxon>
        <taxon>Tracheophyta</taxon>
        <taxon>Spermatophyta</taxon>
        <taxon>Magnoliopsida</taxon>
        <taxon>Liliopsida</taxon>
        <taxon>Asparagales</taxon>
        <taxon>Orchidaceae</taxon>
        <taxon>Orchidoideae</taxon>
        <taxon>Orchideae</taxon>
        <taxon>Orchidinae</taxon>
        <taxon>Platanthera</taxon>
    </lineage>
</organism>
<proteinExistence type="inferred from homology"/>
<comment type="similarity">
    <text evidence="6">Belongs to the cytochrome P450 family.</text>
</comment>
<dbReference type="EMBL" id="JBBWWR010000019">
    <property type="protein sequence ID" value="KAK8942283.1"/>
    <property type="molecule type" value="Genomic_DNA"/>
</dbReference>
<dbReference type="InterPro" id="IPR001128">
    <property type="entry name" value="Cyt_P450"/>
</dbReference>
<evidence type="ECO:0000256" key="6">
    <source>
        <dbReference type="RuleBase" id="RU000461"/>
    </source>
</evidence>
<evidence type="ECO:0000256" key="2">
    <source>
        <dbReference type="ARBA" id="ARBA00022692"/>
    </source>
</evidence>
<dbReference type="InterPro" id="IPR051103">
    <property type="entry name" value="Plant_metabolite_P450s"/>
</dbReference>
<keyword evidence="2 7" id="KW-0812">Transmembrane</keyword>
<dbReference type="InterPro" id="IPR017972">
    <property type="entry name" value="Cyt_P450_CS"/>
</dbReference>
<dbReference type="Proteomes" id="UP001412067">
    <property type="component" value="Unassembled WGS sequence"/>
</dbReference>
<accession>A0ABR2LK84</accession>
<dbReference type="Pfam" id="PF00067">
    <property type="entry name" value="p450"/>
    <property type="match status" value="1"/>
</dbReference>
<keyword evidence="4 7" id="KW-1133">Transmembrane helix</keyword>
<keyword evidence="9" id="KW-1185">Reference proteome</keyword>